<dbReference type="EMBL" id="HBKP01012458">
    <property type="protein sequence ID" value="CAE2220079.1"/>
    <property type="molecule type" value="Transcribed_RNA"/>
</dbReference>
<dbReference type="SUPFAM" id="SSF53187">
    <property type="entry name" value="Zn-dependent exopeptidases"/>
    <property type="match status" value="1"/>
</dbReference>
<dbReference type="GO" id="GO:0046872">
    <property type="term" value="F:metal ion binding"/>
    <property type="evidence" value="ECO:0007669"/>
    <property type="project" value="UniProtKB-KW"/>
</dbReference>
<evidence type="ECO:0000256" key="4">
    <source>
        <dbReference type="ARBA" id="ARBA00022833"/>
    </source>
</evidence>
<dbReference type="PANTHER" id="PTHR37326">
    <property type="entry name" value="BLL3975 PROTEIN"/>
    <property type="match status" value="1"/>
</dbReference>
<reference evidence="7" key="1">
    <citation type="submission" date="2021-01" db="EMBL/GenBank/DDBJ databases">
        <authorList>
            <person name="Corre E."/>
            <person name="Pelletier E."/>
            <person name="Niang G."/>
            <person name="Scheremetjew M."/>
            <person name="Finn R."/>
            <person name="Kale V."/>
            <person name="Holt S."/>
            <person name="Cochrane G."/>
            <person name="Meng A."/>
            <person name="Brown T."/>
            <person name="Cohen L."/>
        </authorList>
    </citation>
    <scope>NUCLEOTIDE SEQUENCE</scope>
    <source>
        <strain evidence="7">DIVA3 518/3/11/1/6</strain>
    </source>
</reference>
<sequence length="389" mass="43574">MLGSFCTMAELKVTRETFPLLELPSGDSVGIRVVTIEKVNSSSTSTFLITANIHGDEVTGVVVSHRLIDWLCENPEKVEGKIVIIPSLNPSGLLQASRFPAFDAQDPNRTWPDSKPKNIGVAPDEPKTDTWYDIQKQVEDRTRPQNEAFNRLYAFIEDTIRPDYHVDLHTFSTISIPFIFLDRLTFNNENETKDQETPLWDRTNEFVQQLGLTVVMERPVHLYIKQKLHRSTSGTTLNKLRIPSCTIELGPMDCVPPACRSAGVSAVLNGLIHAGNITNTERFPITEVPVLRFEKPHRYLVYPLSPATGIVDFYVTCGEPFKQGETLGVIRHMNGQLQAEVKADMDGYIIAWFNGVAVHKNQPLGMVAVEDGNVPIIAAWQDLPLATFY</sequence>
<dbReference type="Pfam" id="PF24827">
    <property type="entry name" value="AstE_AspA_cat"/>
    <property type="match status" value="1"/>
</dbReference>
<dbReference type="GO" id="GO:0016788">
    <property type="term" value="F:hydrolase activity, acting on ester bonds"/>
    <property type="evidence" value="ECO:0007669"/>
    <property type="project" value="InterPro"/>
</dbReference>
<evidence type="ECO:0000313" key="7">
    <source>
        <dbReference type="EMBL" id="CAE2220079.1"/>
    </source>
</evidence>
<keyword evidence="4" id="KW-0862">Zinc</keyword>
<comment type="cofactor">
    <cofactor evidence="1">
        <name>Zn(2+)</name>
        <dbReference type="ChEBI" id="CHEBI:29105"/>
    </cofactor>
</comment>
<dbReference type="InterPro" id="IPR055438">
    <property type="entry name" value="AstE_AspA_cat"/>
</dbReference>
<evidence type="ECO:0000256" key="2">
    <source>
        <dbReference type="ARBA" id="ARBA00022723"/>
    </source>
</evidence>
<dbReference type="AlphaFoldDB" id="A0A7S4I6F1"/>
<proteinExistence type="predicted"/>
<name>A0A7S4I6F1_9EUKA</name>
<organism evidence="7">
    <name type="scientific">Vannella robusta</name>
    <dbReference type="NCBI Taxonomy" id="1487602"/>
    <lineage>
        <taxon>Eukaryota</taxon>
        <taxon>Amoebozoa</taxon>
        <taxon>Discosea</taxon>
        <taxon>Flabellinia</taxon>
        <taxon>Vannellidae</taxon>
        <taxon>Vannella</taxon>
    </lineage>
</organism>
<dbReference type="Gene3D" id="3.40.630.10">
    <property type="entry name" value="Zn peptidases"/>
    <property type="match status" value="1"/>
</dbReference>
<dbReference type="InterPro" id="IPR053138">
    <property type="entry name" value="N-alpha-Ac-DABA_deacetylase"/>
</dbReference>
<keyword evidence="2" id="KW-0479">Metal-binding</keyword>
<evidence type="ECO:0000259" key="6">
    <source>
        <dbReference type="Pfam" id="PF24827"/>
    </source>
</evidence>
<gene>
    <name evidence="7" type="ORF">VSP0166_LOCUS8754</name>
</gene>
<evidence type="ECO:0000256" key="3">
    <source>
        <dbReference type="ARBA" id="ARBA00022801"/>
    </source>
</evidence>
<feature type="domain" description="Succinylglutamate desuccinylase/Aspartoacylase catalytic" evidence="6">
    <location>
        <begin position="45"/>
        <end position="252"/>
    </location>
</feature>
<dbReference type="PANTHER" id="PTHR37326:SF1">
    <property type="entry name" value="BLL3975 PROTEIN"/>
    <property type="match status" value="1"/>
</dbReference>
<evidence type="ECO:0000256" key="5">
    <source>
        <dbReference type="SAM" id="MobiDB-lite"/>
    </source>
</evidence>
<accession>A0A7S4I6F1</accession>
<feature type="region of interest" description="Disordered" evidence="5">
    <location>
        <begin position="106"/>
        <end position="126"/>
    </location>
</feature>
<keyword evidence="3" id="KW-0378">Hydrolase</keyword>
<protein>
    <recommendedName>
        <fullName evidence="6">Succinylglutamate desuccinylase/Aspartoacylase catalytic domain-containing protein</fullName>
    </recommendedName>
</protein>
<evidence type="ECO:0000256" key="1">
    <source>
        <dbReference type="ARBA" id="ARBA00001947"/>
    </source>
</evidence>